<evidence type="ECO:0000313" key="12">
    <source>
        <dbReference type="Proteomes" id="UP000272003"/>
    </source>
</evidence>
<feature type="transmembrane region" description="Helical" evidence="9">
    <location>
        <begin position="75"/>
        <end position="103"/>
    </location>
</feature>
<proteinExistence type="inferred from homology"/>
<keyword evidence="5 9" id="KW-0812">Transmembrane</keyword>
<comment type="similarity">
    <text evidence="8">Belongs to the NhaC Na(+)/H(+) (TC 2.A.35) antiporter family.</text>
</comment>
<evidence type="ECO:0000256" key="6">
    <source>
        <dbReference type="ARBA" id="ARBA00022989"/>
    </source>
</evidence>
<organism evidence="11 12">
    <name type="scientific">Apilactobacillus bombintestini</name>
    <dbReference type="NCBI Taxonomy" id="2419772"/>
    <lineage>
        <taxon>Bacteria</taxon>
        <taxon>Bacillati</taxon>
        <taxon>Bacillota</taxon>
        <taxon>Bacilli</taxon>
        <taxon>Lactobacillales</taxon>
        <taxon>Lactobacillaceae</taxon>
        <taxon>Apilactobacillus</taxon>
    </lineage>
</organism>
<gene>
    <name evidence="11" type="primary">nhaC</name>
    <name evidence="11" type="ORF">D7I45_05850</name>
</gene>
<dbReference type="NCBIfam" id="TIGR00931">
    <property type="entry name" value="antiport_nhaC"/>
    <property type="match status" value="1"/>
</dbReference>
<feature type="transmembrane region" description="Helical" evidence="9">
    <location>
        <begin position="37"/>
        <end position="54"/>
    </location>
</feature>
<dbReference type="KEGG" id="abom:D7I45_05850"/>
<feature type="transmembrane region" description="Helical" evidence="9">
    <location>
        <begin position="434"/>
        <end position="454"/>
    </location>
</feature>
<feature type="transmembrane region" description="Helical" evidence="9">
    <location>
        <begin position="405"/>
        <end position="428"/>
    </location>
</feature>
<keyword evidence="7 9" id="KW-0472">Membrane</keyword>
<evidence type="ECO:0000256" key="4">
    <source>
        <dbReference type="ARBA" id="ARBA00022475"/>
    </source>
</evidence>
<evidence type="ECO:0000256" key="7">
    <source>
        <dbReference type="ARBA" id="ARBA00023136"/>
    </source>
</evidence>
<keyword evidence="3" id="KW-0050">Antiport</keyword>
<dbReference type="InterPro" id="IPR018461">
    <property type="entry name" value="Na/H_Antiport_NhaC-like_C"/>
</dbReference>
<evidence type="ECO:0000256" key="8">
    <source>
        <dbReference type="ARBA" id="ARBA00038435"/>
    </source>
</evidence>
<dbReference type="Proteomes" id="UP000272003">
    <property type="component" value="Chromosome"/>
</dbReference>
<feature type="transmembrane region" description="Helical" evidence="9">
    <location>
        <begin position="139"/>
        <end position="163"/>
    </location>
</feature>
<dbReference type="OrthoDB" id="9762978at2"/>
<keyword evidence="6 9" id="KW-1133">Transmembrane helix</keyword>
<comment type="subcellular location">
    <subcellularLocation>
        <location evidence="1">Cell membrane</location>
        <topology evidence="1">Multi-pass membrane protein</topology>
    </subcellularLocation>
</comment>
<feature type="domain" description="Na+/H+ antiporter NhaC-like C-terminal" evidence="10">
    <location>
        <begin position="160"/>
        <end position="452"/>
    </location>
</feature>
<keyword evidence="4" id="KW-1003">Cell membrane</keyword>
<keyword evidence="12" id="KW-1185">Reference proteome</keyword>
<evidence type="ECO:0000259" key="10">
    <source>
        <dbReference type="Pfam" id="PF03553"/>
    </source>
</evidence>
<dbReference type="EMBL" id="CP032626">
    <property type="protein sequence ID" value="AYF93014.1"/>
    <property type="molecule type" value="Genomic_DNA"/>
</dbReference>
<reference evidence="11 12" key="1">
    <citation type="submission" date="2018-09" db="EMBL/GenBank/DDBJ databases">
        <title>Genome sequencing of strain BHWM-4.</title>
        <authorList>
            <person name="Heo J."/>
            <person name="Kim S.-J."/>
            <person name="Kwon S.-W."/>
        </authorList>
    </citation>
    <scope>NUCLEOTIDE SEQUENCE [LARGE SCALE GENOMIC DNA]</scope>
    <source>
        <strain evidence="11 12">BHWM-4</strain>
    </source>
</reference>
<evidence type="ECO:0000256" key="1">
    <source>
        <dbReference type="ARBA" id="ARBA00004651"/>
    </source>
</evidence>
<dbReference type="RefSeq" id="WP_120784778.1">
    <property type="nucleotide sequence ID" value="NZ_CP032626.1"/>
</dbReference>
<dbReference type="Pfam" id="PF03553">
    <property type="entry name" value="Na_H_antiporter"/>
    <property type="match status" value="1"/>
</dbReference>
<dbReference type="GO" id="GO:0015297">
    <property type="term" value="F:antiporter activity"/>
    <property type="evidence" value="ECO:0007669"/>
    <property type="project" value="UniProtKB-KW"/>
</dbReference>
<evidence type="ECO:0000313" key="11">
    <source>
        <dbReference type="EMBL" id="AYF93014.1"/>
    </source>
</evidence>
<dbReference type="PANTHER" id="PTHR33451">
    <property type="entry name" value="MALATE-2H(+)/NA(+)-LACTATE ANTIPORTER"/>
    <property type="match status" value="1"/>
</dbReference>
<dbReference type="AlphaFoldDB" id="A0A387AQG4"/>
<evidence type="ECO:0000256" key="5">
    <source>
        <dbReference type="ARBA" id="ARBA00022692"/>
    </source>
</evidence>
<name>A0A387AQG4_9LACO</name>
<dbReference type="InterPro" id="IPR004770">
    <property type="entry name" value="Na/H_antiport_NhaC"/>
</dbReference>
<dbReference type="GO" id="GO:0005886">
    <property type="term" value="C:plasma membrane"/>
    <property type="evidence" value="ECO:0007669"/>
    <property type="project" value="UniProtKB-SubCell"/>
</dbReference>
<sequence length="463" mass="49387">MQKSKPAVSLAEGIIILLIMIAIMSFGVIGLGVSPEVPILISIMLLVFWAKFKGFKWDDIDEGFVIGVKNGIVPLFIFLLIGSLIGVWIASGVIPSLMVFGFHLINVNWFLPSIFLVCALVGTFIGSAFTVISTLGIAFMGIGITMGMNPAMIAGAVISGAVFGDKSSPLSATVNLASAVSGADLIDHIKNLMWSTIPAMLTSFVLFIFLNHSDGRANLRNVNQTVNVLNANFYISLWAIIPVVLLLVCAWTHIPTIPTLFINIVVSIALLFIQNPHTSLVQINNLITNGFVAKTSNKTVNTLLSRGGISSMMSTMALIMIALAFGGLLMHLGIIDAVIKPLTKHLNSDAKLIITVILTAIGVNIFVGEQFLSEILPANAFKKVFKEQGLAPVALSRAIEDGGTVINYLVPWGVAGAFIASTLGVPAIHFAPFLFLSIFSPIFSILSALTGIGIKHFNDKATI</sequence>
<dbReference type="InterPro" id="IPR052180">
    <property type="entry name" value="NhaC_Na-H+_Antiporter"/>
</dbReference>
<evidence type="ECO:0000256" key="3">
    <source>
        <dbReference type="ARBA" id="ARBA00022449"/>
    </source>
</evidence>
<feature type="transmembrane region" description="Helical" evidence="9">
    <location>
        <begin position="7"/>
        <end position="31"/>
    </location>
</feature>
<feature type="transmembrane region" description="Helical" evidence="9">
    <location>
        <begin position="316"/>
        <end position="338"/>
    </location>
</feature>
<feature type="transmembrane region" description="Helical" evidence="9">
    <location>
        <begin position="231"/>
        <end position="248"/>
    </location>
</feature>
<feature type="transmembrane region" description="Helical" evidence="9">
    <location>
        <begin position="254"/>
        <end position="273"/>
    </location>
</feature>
<feature type="transmembrane region" description="Helical" evidence="9">
    <location>
        <begin position="192"/>
        <end position="210"/>
    </location>
</feature>
<keyword evidence="2" id="KW-0813">Transport</keyword>
<protein>
    <submittedName>
        <fullName evidence="11">Na+/H+ antiporter NhaC</fullName>
    </submittedName>
</protein>
<accession>A0A387AQG4</accession>
<feature type="transmembrane region" description="Helical" evidence="9">
    <location>
        <begin position="350"/>
        <end position="367"/>
    </location>
</feature>
<evidence type="ECO:0000256" key="9">
    <source>
        <dbReference type="SAM" id="Phobius"/>
    </source>
</evidence>
<dbReference type="PANTHER" id="PTHR33451:SF6">
    <property type="entry name" value="NA(+)_H(+) ANTIPORTER NHAC"/>
    <property type="match status" value="1"/>
</dbReference>
<evidence type="ECO:0000256" key="2">
    <source>
        <dbReference type="ARBA" id="ARBA00022448"/>
    </source>
</evidence>
<feature type="transmembrane region" description="Helical" evidence="9">
    <location>
        <begin position="109"/>
        <end position="132"/>
    </location>
</feature>